<sequence>MAKKKGNRESKKPKKQSDGTKKQKKDPNRFDGLGLGINKNENT</sequence>
<keyword evidence="3" id="KW-1185">Reference proteome</keyword>
<dbReference type="EMBL" id="AP018227">
    <property type="protein sequence ID" value="BAY82681.1"/>
    <property type="molecule type" value="Genomic_DNA"/>
</dbReference>
<dbReference type="AlphaFoldDB" id="A0A1Z4LN83"/>
<evidence type="ECO:0000313" key="2">
    <source>
        <dbReference type="EMBL" id="BAY82681.1"/>
    </source>
</evidence>
<evidence type="ECO:0000313" key="3">
    <source>
        <dbReference type="Proteomes" id="UP000218418"/>
    </source>
</evidence>
<reference evidence="2 3" key="1">
    <citation type="submission" date="2017-06" db="EMBL/GenBank/DDBJ databases">
        <title>Genome sequencing of cyanobaciteial culture collection at National Institute for Environmental Studies (NIES).</title>
        <authorList>
            <person name="Hirose Y."/>
            <person name="Shimura Y."/>
            <person name="Fujisawa T."/>
            <person name="Nakamura Y."/>
            <person name="Kawachi M."/>
        </authorList>
    </citation>
    <scope>NUCLEOTIDE SEQUENCE [LARGE SCALE GENOMIC DNA]</scope>
    <source>
        <strain evidence="2 3">NIES-267</strain>
    </source>
</reference>
<accession>A0A1Z4LN83</accession>
<evidence type="ECO:0000256" key="1">
    <source>
        <dbReference type="SAM" id="MobiDB-lite"/>
    </source>
</evidence>
<feature type="region of interest" description="Disordered" evidence="1">
    <location>
        <begin position="1"/>
        <end position="43"/>
    </location>
</feature>
<gene>
    <name evidence="2" type="ORF">NIES267_21650</name>
</gene>
<protein>
    <submittedName>
        <fullName evidence="2">Uncharacterized protein</fullName>
    </submittedName>
</protein>
<name>A0A1Z4LN83_9CYAN</name>
<dbReference type="Proteomes" id="UP000218418">
    <property type="component" value="Chromosome"/>
</dbReference>
<proteinExistence type="predicted"/>
<organism evidence="2 3">
    <name type="scientific">Calothrix parasitica NIES-267</name>
    <dbReference type="NCBI Taxonomy" id="1973488"/>
    <lineage>
        <taxon>Bacteria</taxon>
        <taxon>Bacillati</taxon>
        <taxon>Cyanobacteriota</taxon>
        <taxon>Cyanophyceae</taxon>
        <taxon>Nostocales</taxon>
        <taxon>Calotrichaceae</taxon>
        <taxon>Calothrix</taxon>
    </lineage>
</organism>
<feature type="compositionally biased region" description="Basic and acidic residues" evidence="1">
    <location>
        <begin position="7"/>
        <end position="29"/>
    </location>
</feature>